<evidence type="ECO:0000256" key="4">
    <source>
        <dbReference type="ARBA" id="ARBA00022475"/>
    </source>
</evidence>
<organism evidence="15 16">
    <name type="scientific">Emcibacter nanhaiensis</name>
    <dbReference type="NCBI Taxonomy" id="1505037"/>
    <lineage>
        <taxon>Bacteria</taxon>
        <taxon>Pseudomonadati</taxon>
        <taxon>Pseudomonadota</taxon>
        <taxon>Alphaproteobacteria</taxon>
        <taxon>Emcibacterales</taxon>
        <taxon>Emcibacteraceae</taxon>
        <taxon>Emcibacter</taxon>
    </lineage>
</organism>
<feature type="transmembrane region" description="Helical" evidence="14">
    <location>
        <begin position="320"/>
        <end position="346"/>
    </location>
</feature>
<dbReference type="EMBL" id="VFIY01000005">
    <property type="protein sequence ID" value="TPD61939.1"/>
    <property type="molecule type" value="Genomic_DNA"/>
</dbReference>
<evidence type="ECO:0000256" key="1">
    <source>
        <dbReference type="ARBA" id="ARBA00004651"/>
    </source>
</evidence>
<dbReference type="InterPro" id="IPR001734">
    <property type="entry name" value="Na/solute_symporter"/>
</dbReference>
<dbReference type="RefSeq" id="WP_139939812.1">
    <property type="nucleotide sequence ID" value="NZ_JBHSYP010000003.1"/>
</dbReference>
<evidence type="ECO:0000256" key="12">
    <source>
        <dbReference type="ARBA" id="ARBA00033708"/>
    </source>
</evidence>
<keyword evidence="16" id="KW-1185">Reference proteome</keyword>
<keyword evidence="14" id="KW-0029">Amino-acid transport</keyword>
<dbReference type="GO" id="GO:0005298">
    <property type="term" value="F:proline:sodium symporter activity"/>
    <property type="evidence" value="ECO:0007669"/>
    <property type="project" value="UniProtKB-UniRule"/>
</dbReference>
<feature type="transmembrane region" description="Helical" evidence="14">
    <location>
        <begin position="75"/>
        <end position="94"/>
    </location>
</feature>
<evidence type="ECO:0000256" key="6">
    <source>
        <dbReference type="ARBA" id="ARBA00022847"/>
    </source>
</evidence>
<comment type="function">
    <text evidence="14">Catalyzes the sodium-dependent uptake of extracellular L-proline.</text>
</comment>
<protein>
    <recommendedName>
        <fullName evidence="14">Sodium/proline symporter</fullName>
    </recommendedName>
    <alternativeName>
        <fullName evidence="14">Proline permease</fullName>
    </alternativeName>
</protein>
<keyword evidence="5 14" id="KW-0812">Transmembrane</keyword>
<feature type="transmembrane region" description="Helical" evidence="14">
    <location>
        <begin position="424"/>
        <end position="440"/>
    </location>
</feature>
<dbReference type="InterPro" id="IPR050277">
    <property type="entry name" value="Sodium:Solute_Symporter"/>
</dbReference>
<dbReference type="OrthoDB" id="9789704at2"/>
<dbReference type="Proteomes" id="UP000319148">
    <property type="component" value="Unassembled WGS sequence"/>
</dbReference>
<feature type="transmembrane region" description="Helical" evidence="14">
    <location>
        <begin position="235"/>
        <end position="257"/>
    </location>
</feature>
<accession>A0A501PNC7</accession>
<dbReference type="Pfam" id="PF00474">
    <property type="entry name" value="SSF"/>
    <property type="match status" value="1"/>
</dbReference>
<evidence type="ECO:0000313" key="15">
    <source>
        <dbReference type="EMBL" id="TPD61939.1"/>
    </source>
</evidence>
<dbReference type="GO" id="GO:0015824">
    <property type="term" value="P:proline transport"/>
    <property type="evidence" value="ECO:0007669"/>
    <property type="project" value="UniProtKB-UniRule"/>
</dbReference>
<evidence type="ECO:0000256" key="2">
    <source>
        <dbReference type="ARBA" id="ARBA00006434"/>
    </source>
</evidence>
<evidence type="ECO:0000256" key="8">
    <source>
        <dbReference type="ARBA" id="ARBA00023053"/>
    </source>
</evidence>
<feature type="transmembrane region" description="Helical" evidence="14">
    <location>
        <begin position="452"/>
        <end position="469"/>
    </location>
</feature>
<feature type="transmembrane region" description="Helical" evidence="14">
    <location>
        <begin position="125"/>
        <end position="143"/>
    </location>
</feature>
<evidence type="ECO:0000256" key="13">
    <source>
        <dbReference type="RuleBase" id="RU362091"/>
    </source>
</evidence>
<keyword evidence="3 14" id="KW-0813">Transport</keyword>
<dbReference type="NCBIfam" id="TIGR00813">
    <property type="entry name" value="sss"/>
    <property type="match status" value="1"/>
</dbReference>
<dbReference type="GO" id="GO:0005886">
    <property type="term" value="C:plasma membrane"/>
    <property type="evidence" value="ECO:0007669"/>
    <property type="project" value="UniProtKB-SubCell"/>
</dbReference>
<feature type="transmembrane region" description="Helical" evidence="14">
    <location>
        <begin position="391"/>
        <end position="412"/>
    </location>
</feature>
<evidence type="ECO:0000256" key="5">
    <source>
        <dbReference type="ARBA" id="ARBA00022692"/>
    </source>
</evidence>
<dbReference type="PANTHER" id="PTHR48086:SF3">
    <property type="entry name" value="SODIUM_PROLINE SYMPORTER"/>
    <property type="match status" value="1"/>
</dbReference>
<dbReference type="CDD" id="cd11475">
    <property type="entry name" value="SLC5sbd_PutP"/>
    <property type="match status" value="1"/>
</dbReference>
<comment type="similarity">
    <text evidence="2 13">Belongs to the sodium:solute symporter (SSF) (TC 2.A.21) family.</text>
</comment>
<feature type="transmembrane region" description="Helical" evidence="14">
    <location>
        <begin position="278"/>
        <end position="300"/>
    </location>
</feature>
<proteinExistence type="inferred from homology"/>
<evidence type="ECO:0000256" key="14">
    <source>
        <dbReference type="RuleBase" id="RU366012"/>
    </source>
</evidence>
<evidence type="ECO:0000256" key="3">
    <source>
        <dbReference type="ARBA" id="ARBA00022448"/>
    </source>
</evidence>
<keyword evidence="11 14" id="KW-0739">Sodium transport</keyword>
<dbReference type="GO" id="GO:0031402">
    <property type="term" value="F:sodium ion binding"/>
    <property type="evidence" value="ECO:0007669"/>
    <property type="project" value="UniProtKB-UniRule"/>
</dbReference>
<feature type="transmembrane region" description="Helical" evidence="14">
    <location>
        <begin position="192"/>
        <end position="215"/>
    </location>
</feature>
<evidence type="ECO:0000313" key="16">
    <source>
        <dbReference type="Proteomes" id="UP000319148"/>
    </source>
</evidence>
<evidence type="ECO:0000256" key="9">
    <source>
        <dbReference type="ARBA" id="ARBA00023065"/>
    </source>
</evidence>
<keyword evidence="6 14" id="KW-0769">Symport</keyword>
<comment type="subcellular location">
    <subcellularLocation>
        <location evidence="14">Cell inner membrane</location>
        <topology evidence="14">Multi-pass membrane protein</topology>
    </subcellularLocation>
    <subcellularLocation>
        <location evidence="1">Cell membrane</location>
        <topology evidence="1">Multi-pass membrane protein</topology>
    </subcellularLocation>
</comment>
<evidence type="ECO:0000256" key="7">
    <source>
        <dbReference type="ARBA" id="ARBA00022989"/>
    </source>
</evidence>
<feature type="transmembrane region" description="Helical" evidence="14">
    <location>
        <begin position="367"/>
        <end position="385"/>
    </location>
</feature>
<dbReference type="InterPro" id="IPR011851">
    <property type="entry name" value="Na/Pro_symporter"/>
</dbReference>
<dbReference type="Gene3D" id="1.20.1730.10">
    <property type="entry name" value="Sodium/glucose cotransporter"/>
    <property type="match status" value="1"/>
</dbReference>
<keyword evidence="7 14" id="KW-1133">Transmembrane helix</keyword>
<dbReference type="PANTHER" id="PTHR48086">
    <property type="entry name" value="SODIUM/PROLINE SYMPORTER-RELATED"/>
    <property type="match status" value="1"/>
</dbReference>
<feature type="transmembrane region" description="Helical" evidence="14">
    <location>
        <begin position="6"/>
        <end position="25"/>
    </location>
</feature>
<dbReference type="InterPro" id="IPR038377">
    <property type="entry name" value="Na/Glc_symporter_sf"/>
</dbReference>
<comment type="catalytic activity">
    <reaction evidence="12">
        <text>L-proline(in) + Na(+)(in) = L-proline(out) + Na(+)(out)</text>
        <dbReference type="Rhea" id="RHEA:28967"/>
        <dbReference type="ChEBI" id="CHEBI:29101"/>
        <dbReference type="ChEBI" id="CHEBI:60039"/>
    </reaction>
</comment>
<feature type="transmembrane region" description="Helical" evidence="14">
    <location>
        <begin position="163"/>
        <end position="185"/>
    </location>
</feature>
<keyword evidence="8 14" id="KW-0915">Sodium</keyword>
<sequence length="475" mass="50993">MSRETTILVTLVVYKLVLILIGFWAKGRTHDNADFFIGNRSLGPLVASISYAASSASAWSILSLSAAAFTFGISTLWMLFGLLLGHGTSWLWVAPRLQKIAHDRELVTLTDFLALDGGDGTRRNIRLFAAAIVTFCFVFYVATQFMGAGKAFASSFDVSMSSSIVIGGGIVLIYTLLGGFWAVALTDTLQGLLMLLAAILLPAAALYEVGGPVGLWDGLQAISTPEQLSMSGQNAGLTAIGFIIGTMAMGVGAFGQPHLLTRFMSLRDEKSVKTAQKYAIFWFIVVLGNMVLLGLCGRVLVAEPLADPEKLFFVLSDNLLPTFLGAILLAAILSAIMSTADSQLLVSASAVAHDIMGEPNKGESHLWVSRLVITILCVSSVLVAIYLPSDIFSRVIFAWTALGAAFGPVVVLRLAGVRLEPRSILPAMVLGTGATIYFYLQPDSVGDILERLVPFLMSFILLVIFRVKNPEREKS</sequence>
<evidence type="ECO:0000256" key="11">
    <source>
        <dbReference type="ARBA" id="ARBA00023201"/>
    </source>
</evidence>
<reference evidence="16" key="1">
    <citation type="submission" date="2019-06" db="EMBL/GenBank/DDBJ databases">
        <title>The complete genome of Emcibacter congregatus ZYLT.</title>
        <authorList>
            <person name="Zhao Z."/>
        </authorList>
    </citation>
    <scope>NUCLEOTIDE SEQUENCE [LARGE SCALE GENOMIC DNA]</scope>
    <source>
        <strain evidence="16">MCCC 1A06723</strain>
    </source>
</reference>
<keyword evidence="14" id="KW-0997">Cell inner membrane</keyword>
<gene>
    <name evidence="15" type="ORF">FIV46_06970</name>
</gene>
<keyword evidence="9 14" id="KW-0406">Ion transport</keyword>
<keyword evidence="4" id="KW-1003">Cell membrane</keyword>
<dbReference type="AlphaFoldDB" id="A0A501PNC7"/>
<keyword evidence="10 14" id="KW-0472">Membrane</keyword>
<comment type="caution">
    <text evidence="15">The sequence shown here is derived from an EMBL/GenBank/DDBJ whole genome shotgun (WGS) entry which is preliminary data.</text>
</comment>
<dbReference type="PROSITE" id="PS50283">
    <property type="entry name" value="NA_SOLUT_SYMP_3"/>
    <property type="match status" value="1"/>
</dbReference>
<name>A0A501PNC7_9PROT</name>
<evidence type="ECO:0000256" key="10">
    <source>
        <dbReference type="ARBA" id="ARBA00023136"/>
    </source>
</evidence>